<dbReference type="GeneID" id="62697959"/>
<evidence type="ECO:0000313" key="2">
    <source>
        <dbReference type="Proteomes" id="UP000289664"/>
    </source>
</evidence>
<dbReference type="HOGENOM" id="CLU_3182173_0_0_9"/>
<dbReference type="AlphaFoldDB" id="B0ND62"/>
<dbReference type="RefSeq" id="WP_004606754.1">
    <property type="nucleotide sequence ID" value="NZ_CP036170.1"/>
</dbReference>
<organism evidence="1 2">
    <name type="scientific">Clostridium scindens (strain ATCC 35704 / DSM 5676 / VPI 13733 / 19)</name>
    <dbReference type="NCBI Taxonomy" id="411468"/>
    <lineage>
        <taxon>Bacteria</taxon>
        <taxon>Bacillati</taxon>
        <taxon>Bacillota</taxon>
        <taxon>Clostridia</taxon>
        <taxon>Lachnospirales</taxon>
        <taxon>Lachnospiraceae</taxon>
    </lineage>
</organism>
<reference evidence="1 2" key="1">
    <citation type="journal article" date="2019" name="Appl. Environ. Microbiol.">
        <title>Clostridium scindens ATCC 35704: integration of nutritional requirements, the complete genome sequence, and global transcriptional responses to bile acids.</title>
        <authorList>
            <person name="Devendran S."/>
            <person name="Shrestha R."/>
            <person name="Alves J.M.P."/>
            <person name="Wolf P.G."/>
            <person name="Ly L."/>
            <person name="Hernandez A.G."/>
            <person name="Mendez-Garcia C."/>
            <person name="Inboden A."/>
            <person name="Wiley J."/>
            <person name="Paul O."/>
            <person name="Allen A."/>
            <person name="Springer E."/>
            <person name="Wright C.L."/>
            <person name="Fields C.J."/>
            <person name="Daniel S.L."/>
            <person name="Ridlon J.M."/>
        </authorList>
    </citation>
    <scope>NUCLEOTIDE SEQUENCE [LARGE SCALE GENOMIC DNA]</scope>
    <source>
        <strain evidence="1 2">ATCC 35704</strain>
    </source>
</reference>
<proteinExistence type="predicted"/>
<accession>B0ND62</accession>
<dbReference type="Proteomes" id="UP000289664">
    <property type="component" value="Chromosome"/>
</dbReference>
<gene>
    <name evidence="1" type="ORF">HDCHBGLK_03174</name>
</gene>
<sequence length="46" mass="5822">MIELNIKELEDYSHCKECRVLRKINEEDKIYWEKEREKYYQRSGQP</sequence>
<dbReference type="EMBL" id="CP036170">
    <property type="protein sequence ID" value="QBF75763.1"/>
    <property type="molecule type" value="Genomic_DNA"/>
</dbReference>
<keyword evidence="2" id="KW-1185">Reference proteome</keyword>
<evidence type="ECO:0000313" key="1">
    <source>
        <dbReference type="EMBL" id="QBF75763.1"/>
    </source>
</evidence>
<name>B0ND62_CLOS5</name>
<dbReference type="STRING" id="411468.CLOSCI_01390"/>
<protein>
    <submittedName>
        <fullName evidence="1">Uncharacterized protein</fullName>
    </submittedName>
</protein>
<dbReference type="KEGG" id="csci:HDCHBGLK_03174"/>